<keyword evidence="4" id="KW-1185">Reference proteome</keyword>
<evidence type="ECO:0000313" key="4">
    <source>
        <dbReference type="Proteomes" id="UP000281771"/>
    </source>
</evidence>
<dbReference type="RefSeq" id="WP_124777570.1">
    <property type="nucleotide sequence ID" value="NZ_RQZA01000007.1"/>
</dbReference>
<dbReference type="Proteomes" id="UP000281771">
    <property type="component" value="Unassembled WGS sequence"/>
</dbReference>
<protein>
    <recommendedName>
        <fullName evidence="2">SP-0191-like C-terminal domain-containing protein</fullName>
    </recommendedName>
</protein>
<dbReference type="InterPro" id="IPR047840">
    <property type="entry name" value="SP_0191-like"/>
</dbReference>
<dbReference type="NCBIfam" id="NF041193">
    <property type="entry name" value="lipo_SP0191"/>
    <property type="match status" value="1"/>
</dbReference>
<organism evidence="3 4">
    <name type="scientific">Streptococcus minor</name>
    <dbReference type="NCBI Taxonomy" id="229549"/>
    <lineage>
        <taxon>Bacteria</taxon>
        <taxon>Bacillati</taxon>
        <taxon>Bacillota</taxon>
        <taxon>Bacilli</taxon>
        <taxon>Lactobacillales</taxon>
        <taxon>Streptococcaceae</taxon>
        <taxon>Streptococcus</taxon>
    </lineage>
</organism>
<keyword evidence="1" id="KW-0732">Signal</keyword>
<name>A0A3P1VA61_9STRE</name>
<evidence type="ECO:0000259" key="2">
    <source>
        <dbReference type="Pfam" id="PF21642"/>
    </source>
</evidence>
<dbReference type="InterPro" id="IPR048787">
    <property type="entry name" value="SP_0191-like_C"/>
</dbReference>
<dbReference type="EMBL" id="RQZA01000007">
    <property type="protein sequence ID" value="RRD30547.1"/>
    <property type="molecule type" value="Genomic_DNA"/>
</dbReference>
<dbReference type="AlphaFoldDB" id="A0A3P1VA61"/>
<proteinExistence type="predicted"/>
<dbReference type="PROSITE" id="PS51257">
    <property type="entry name" value="PROKAR_LIPOPROTEIN"/>
    <property type="match status" value="1"/>
</dbReference>
<feature type="chain" id="PRO_5039642367" description="SP-0191-like C-terminal domain-containing protein" evidence="1">
    <location>
        <begin position="23"/>
        <end position="194"/>
    </location>
</feature>
<evidence type="ECO:0000256" key="1">
    <source>
        <dbReference type="SAM" id="SignalP"/>
    </source>
</evidence>
<comment type="caution">
    <text evidence="3">The sequence shown here is derived from an EMBL/GenBank/DDBJ whole genome shotgun (WGS) entry which is preliminary data.</text>
</comment>
<feature type="signal peptide" evidence="1">
    <location>
        <begin position="1"/>
        <end position="22"/>
    </location>
</feature>
<dbReference type="Pfam" id="PF21642">
    <property type="entry name" value="SP_0191-like"/>
    <property type="match status" value="1"/>
</dbReference>
<accession>A0A3P1VA61</accession>
<gene>
    <name evidence="3" type="ORF">EII38_08035</name>
</gene>
<evidence type="ECO:0000313" key="3">
    <source>
        <dbReference type="EMBL" id="RRD30547.1"/>
    </source>
</evidence>
<reference evidence="3 4" key="1">
    <citation type="submission" date="2018-11" db="EMBL/GenBank/DDBJ databases">
        <title>Genomes From Bacteria Associated with the Canine Oral Cavity: a Test Case for Automated Genome-Based Taxonomic Assignment.</title>
        <authorList>
            <person name="Coil D.A."/>
            <person name="Jospin G."/>
            <person name="Darling A.E."/>
            <person name="Wallis C."/>
            <person name="Davis I.J."/>
            <person name="Harris S."/>
            <person name="Eisen J.A."/>
            <person name="Holcombe L.J."/>
            <person name="O'Flynn C."/>
        </authorList>
    </citation>
    <scope>NUCLEOTIDE SEQUENCE [LARGE SCALE GENOMIC DNA]</scope>
    <source>
        <strain evidence="3 4">OH4621_COT-116</strain>
    </source>
</reference>
<feature type="domain" description="SP-0191-like C-terminal" evidence="2">
    <location>
        <begin position="69"/>
        <end position="183"/>
    </location>
</feature>
<sequence length="194" mass="21452">MRKYIICLLAAFLVLVGCSNQGFEKGKTTKVSSTEKVTTTTTEIVETTEAAVEKVETYQYEETAEGFKQVIKETLVYKDEKFTRIELHVTQEPDEAVKSSLAGLDFGTVRSQLLEHLEQQSFVQQLRAISGLELAMDVTQDYFIIMNIKIDMATIDLQALSNVEGVGADFTELATVSPSAYILGLKLKGAVQVP</sequence>